<feature type="compositionally biased region" description="Polar residues" evidence="1">
    <location>
        <begin position="414"/>
        <end position="428"/>
    </location>
</feature>
<protein>
    <submittedName>
        <fullName evidence="2">RagB/SusD family nutrient uptake outer membrane protein</fullName>
    </submittedName>
</protein>
<evidence type="ECO:0000313" key="3">
    <source>
        <dbReference type="Proteomes" id="UP000294850"/>
    </source>
</evidence>
<evidence type="ECO:0000313" key="2">
    <source>
        <dbReference type="EMBL" id="TDE18546.1"/>
    </source>
</evidence>
<organism evidence="2 3">
    <name type="scientific">Dyadobacter psychrotolerans</name>
    <dbReference type="NCBI Taxonomy" id="2541721"/>
    <lineage>
        <taxon>Bacteria</taxon>
        <taxon>Pseudomonadati</taxon>
        <taxon>Bacteroidota</taxon>
        <taxon>Cytophagia</taxon>
        <taxon>Cytophagales</taxon>
        <taxon>Spirosomataceae</taxon>
        <taxon>Dyadobacter</taxon>
    </lineage>
</organism>
<proteinExistence type="predicted"/>
<keyword evidence="3" id="KW-1185">Reference proteome</keyword>
<dbReference type="PROSITE" id="PS51257">
    <property type="entry name" value="PROKAR_LIPOPROTEIN"/>
    <property type="match status" value="1"/>
</dbReference>
<gene>
    <name evidence="2" type="ORF">E0F88_03130</name>
</gene>
<accession>A0A4R5DVG6</accession>
<name>A0A4R5DVG6_9BACT</name>
<dbReference type="RefSeq" id="WP_131956556.1">
    <property type="nucleotide sequence ID" value="NZ_SMFL01000001.1"/>
</dbReference>
<comment type="caution">
    <text evidence="2">The sequence shown here is derived from an EMBL/GenBank/DDBJ whole genome shotgun (WGS) entry which is preliminary data.</text>
</comment>
<reference evidence="2 3" key="1">
    <citation type="submission" date="2019-03" db="EMBL/GenBank/DDBJ databases">
        <title>Dyadobacter AR-3-6 sp. nov., isolated from arctic soil.</title>
        <authorList>
            <person name="Chaudhary D.K."/>
        </authorList>
    </citation>
    <scope>NUCLEOTIDE SEQUENCE [LARGE SCALE GENOMIC DNA]</scope>
    <source>
        <strain evidence="2 3">AR-3-6</strain>
    </source>
</reference>
<dbReference type="InterPro" id="IPR011990">
    <property type="entry name" value="TPR-like_helical_dom_sf"/>
</dbReference>
<dbReference type="OrthoDB" id="1522814at2"/>
<dbReference type="EMBL" id="SMFL01000001">
    <property type="protein sequence ID" value="TDE18546.1"/>
    <property type="molecule type" value="Genomic_DNA"/>
</dbReference>
<evidence type="ECO:0000256" key="1">
    <source>
        <dbReference type="SAM" id="MobiDB-lite"/>
    </source>
</evidence>
<dbReference type="SUPFAM" id="SSF48452">
    <property type="entry name" value="TPR-like"/>
    <property type="match status" value="1"/>
</dbReference>
<dbReference type="Gene3D" id="1.25.40.390">
    <property type="match status" value="1"/>
</dbReference>
<dbReference type="AlphaFoldDB" id="A0A4R5DVG6"/>
<feature type="region of interest" description="Disordered" evidence="1">
    <location>
        <begin position="406"/>
        <end position="428"/>
    </location>
</feature>
<sequence>MKKRFIFSILTAGILTFTSCEQKEYLNPSSASEMQVITDVNGLITLANGLQYRYTVSAGASGALYSLISANGLTTKELLVLNAGNTDLDLLSKGSGNVQGNNATISTLWAQSHLTKSNADIILKNLGIVSDASIKSGLTAYASIFKALSLGALAEFWQQAPIGTGKNITFNSREDVLKEAVTVLESAATAIATNAPSAEFTSRVVNSVDMPNTIQALIARYSLMLGQYDKALAAANKVDLTKKSAFNFDDVSQNPIFFLSFGNRNVTEPINTSLGLPDALKPAVADKRVAFYTQTAAPAKNLGTGFFTANNAAVPVYLPGEIMLIKAEVLARQSKFDESIAELNKVLTKTTDVWGLGAGLPAYSGAKDAASVLTEIYRNRCIELFMSGLKLEDSRRFARPETERNRTWYPYPTNERQNNTSTPADPAN</sequence>
<dbReference type="Proteomes" id="UP000294850">
    <property type="component" value="Unassembled WGS sequence"/>
</dbReference>